<sequence length="102" mass="11210">MVFEIVDSAEITGLFFTRTQTWNQPSALVNPTYARGLKEFLPPIPTALPPGVDGETLSVTTRLRRPSLVPWMACSIKWRITLKVLGTNATSASPKLVAHFAN</sequence>
<keyword evidence="2" id="KW-1185">Reference proteome</keyword>
<gene>
    <name evidence="1" type="ORF">P3T76_012074</name>
</gene>
<dbReference type="Proteomes" id="UP001259832">
    <property type="component" value="Unassembled WGS sequence"/>
</dbReference>
<dbReference type="AlphaFoldDB" id="A0AAD9G603"/>
<evidence type="ECO:0000313" key="1">
    <source>
        <dbReference type="EMBL" id="KAK1932490.1"/>
    </source>
</evidence>
<reference evidence="1" key="1">
    <citation type="submission" date="2023-08" db="EMBL/GenBank/DDBJ databases">
        <title>Reference Genome Resource for the Citrus Pathogen Phytophthora citrophthora.</title>
        <authorList>
            <person name="Moller H."/>
            <person name="Coetzee B."/>
            <person name="Rose L.J."/>
            <person name="Van Niekerk J.M."/>
        </authorList>
    </citation>
    <scope>NUCLEOTIDE SEQUENCE</scope>
    <source>
        <strain evidence="1">STE-U-9442</strain>
    </source>
</reference>
<dbReference type="EMBL" id="JASMQC010000029">
    <property type="protein sequence ID" value="KAK1932490.1"/>
    <property type="molecule type" value="Genomic_DNA"/>
</dbReference>
<name>A0AAD9G603_9STRA</name>
<evidence type="ECO:0000313" key="2">
    <source>
        <dbReference type="Proteomes" id="UP001259832"/>
    </source>
</evidence>
<organism evidence="1 2">
    <name type="scientific">Phytophthora citrophthora</name>
    <dbReference type="NCBI Taxonomy" id="4793"/>
    <lineage>
        <taxon>Eukaryota</taxon>
        <taxon>Sar</taxon>
        <taxon>Stramenopiles</taxon>
        <taxon>Oomycota</taxon>
        <taxon>Peronosporomycetes</taxon>
        <taxon>Peronosporales</taxon>
        <taxon>Peronosporaceae</taxon>
        <taxon>Phytophthora</taxon>
    </lineage>
</organism>
<comment type="caution">
    <text evidence="1">The sequence shown here is derived from an EMBL/GenBank/DDBJ whole genome shotgun (WGS) entry which is preliminary data.</text>
</comment>
<accession>A0AAD9G603</accession>
<protein>
    <submittedName>
        <fullName evidence="1">Uncharacterized protein</fullName>
    </submittedName>
</protein>
<proteinExistence type="predicted"/>